<dbReference type="PROSITE" id="PS50888">
    <property type="entry name" value="BHLH"/>
    <property type="match status" value="1"/>
</dbReference>
<dbReference type="InterPro" id="IPR011598">
    <property type="entry name" value="bHLH_dom"/>
</dbReference>
<dbReference type="VEuPathDB" id="FungiDB:F9C07_2226758"/>
<dbReference type="VEuPathDB" id="FungiDB:AFLA_000274"/>
<dbReference type="Proteomes" id="UP000325434">
    <property type="component" value="Unassembled WGS sequence"/>
</dbReference>
<dbReference type="SUPFAM" id="SSF47459">
    <property type="entry name" value="HLH, helix-loop-helix DNA-binding domain"/>
    <property type="match status" value="1"/>
</dbReference>
<evidence type="ECO:0000259" key="1">
    <source>
        <dbReference type="PROSITE" id="PS50888"/>
    </source>
</evidence>
<dbReference type="GO" id="GO:0046983">
    <property type="term" value="F:protein dimerization activity"/>
    <property type="evidence" value="ECO:0007669"/>
    <property type="project" value="InterPro"/>
</dbReference>
<dbReference type="EMBL" id="ML734601">
    <property type="protein sequence ID" value="KAB8246347.1"/>
    <property type="molecule type" value="Genomic_DNA"/>
</dbReference>
<protein>
    <recommendedName>
        <fullName evidence="1">BHLH domain-containing protein</fullName>
    </recommendedName>
</protein>
<dbReference type="Gene3D" id="4.10.280.10">
    <property type="entry name" value="Helix-loop-helix DNA-binding domain"/>
    <property type="match status" value="1"/>
</dbReference>
<dbReference type="Pfam" id="PF00010">
    <property type="entry name" value="HLH"/>
    <property type="match status" value="1"/>
</dbReference>
<sequence>MTKNRQFVEHIPRSVSQLYISAVCPNGPDVLRSSQGFELGADTYSIPTMSHVLASGYPIPAGSKHTSVPYPRNRQQKLVEIRPKGSVDILAVPNSAKCRKRQHADAQKCQRDRMKVALHQMAQIMKMGGVGFEGTNGTKAKLLETAVEYIQHLQGQVEELRESCHSGHATLSEVDSVAEHVEQYA</sequence>
<accession>A0A5N6GX02</accession>
<gene>
    <name evidence="2" type="ORF">BDV35DRAFT_354405</name>
</gene>
<name>A0A5N6GX02_ASPFL</name>
<dbReference type="InterPro" id="IPR036638">
    <property type="entry name" value="HLH_DNA-bd_sf"/>
</dbReference>
<feature type="domain" description="BHLH" evidence="1">
    <location>
        <begin position="98"/>
        <end position="153"/>
    </location>
</feature>
<reference evidence="2" key="1">
    <citation type="submission" date="2019-04" db="EMBL/GenBank/DDBJ databases">
        <title>Friends and foes A comparative genomics study of 23 Aspergillus species from section Flavi.</title>
        <authorList>
            <consortium name="DOE Joint Genome Institute"/>
            <person name="Kjaerbolling I."/>
            <person name="Vesth T."/>
            <person name="Frisvad J.C."/>
            <person name="Nybo J.L."/>
            <person name="Theobald S."/>
            <person name="Kildgaard S."/>
            <person name="Isbrandt T."/>
            <person name="Kuo A."/>
            <person name="Sato A."/>
            <person name="Lyhne E.K."/>
            <person name="Kogle M.E."/>
            <person name="Wiebenga A."/>
            <person name="Kun R.S."/>
            <person name="Lubbers R.J."/>
            <person name="Makela M.R."/>
            <person name="Barry K."/>
            <person name="Chovatia M."/>
            <person name="Clum A."/>
            <person name="Daum C."/>
            <person name="Haridas S."/>
            <person name="He G."/>
            <person name="LaButti K."/>
            <person name="Lipzen A."/>
            <person name="Mondo S."/>
            <person name="Riley R."/>
            <person name="Salamov A."/>
            <person name="Simmons B.A."/>
            <person name="Magnuson J.K."/>
            <person name="Henrissat B."/>
            <person name="Mortensen U.H."/>
            <person name="Larsen T.O."/>
            <person name="Devries R.P."/>
            <person name="Grigoriev I.V."/>
            <person name="Machida M."/>
            <person name="Baker S.E."/>
            <person name="Andersen M.R."/>
        </authorList>
    </citation>
    <scope>NUCLEOTIDE SEQUENCE [LARGE SCALE GENOMIC DNA]</scope>
    <source>
        <strain evidence="2">CBS 121.62</strain>
    </source>
</reference>
<evidence type="ECO:0000313" key="2">
    <source>
        <dbReference type="EMBL" id="KAB8246347.1"/>
    </source>
</evidence>
<proteinExistence type="predicted"/>
<organism evidence="2">
    <name type="scientific">Aspergillus flavus</name>
    <dbReference type="NCBI Taxonomy" id="5059"/>
    <lineage>
        <taxon>Eukaryota</taxon>
        <taxon>Fungi</taxon>
        <taxon>Dikarya</taxon>
        <taxon>Ascomycota</taxon>
        <taxon>Pezizomycotina</taxon>
        <taxon>Eurotiomycetes</taxon>
        <taxon>Eurotiomycetidae</taxon>
        <taxon>Eurotiales</taxon>
        <taxon>Aspergillaceae</taxon>
        <taxon>Aspergillus</taxon>
        <taxon>Aspergillus subgen. Circumdati</taxon>
    </lineage>
</organism>
<dbReference type="AlphaFoldDB" id="A0A5N6GX02"/>